<evidence type="ECO:0000313" key="2">
    <source>
        <dbReference type="Proteomes" id="UP000660862"/>
    </source>
</evidence>
<protein>
    <submittedName>
        <fullName evidence="1">Uncharacterized protein</fullName>
    </submittedName>
</protein>
<accession>A0A917I2C8</accession>
<reference evidence="1" key="1">
    <citation type="journal article" date="2014" name="Int. J. Syst. Evol. Microbiol.">
        <title>Complete genome sequence of Corynebacterium casei LMG S-19264T (=DSM 44701T), isolated from a smear-ripened cheese.</title>
        <authorList>
            <consortium name="US DOE Joint Genome Institute (JGI-PGF)"/>
            <person name="Walter F."/>
            <person name="Albersmeier A."/>
            <person name="Kalinowski J."/>
            <person name="Ruckert C."/>
        </authorList>
    </citation>
    <scope>NUCLEOTIDE SEQUENCE</scope>
    <source>
        <strain evidence="1">CGMCC 1.12195</strain>
    </source>
</reference>
<evidence type="ECO:0000313" key="1">
    <source>
        <dbReference type="EMBL" id="GGH01908.1"/>
    </source>
</evidence>
<dbReference type="EMBL" id="BMER01000006">
    <property type="protein sequence ID" value="GGH01908.1"/>
    <property type="molecule type" value="Genomic_DNA"/>
</dbReference>
<proteinExistence type="predicted"/>
<comment type="caution">
    <text evidence="1">The sequence shown here is derived from an EMBL/GenBank/DDBJ whole genome shotgun (WGS) entry which is preliminary data.</text>
</comment>
<organism evidence="1 2">
    <name type="scientific">Parapedobacter pyrenivorans</name>
    <dbReference type="NCBI Taxonomy" id="1305674"/>
    <lineage>
        <taxon>Bacteria</taxon>
        <taxon>Pseudomonadati</taxon>
        <taxon>Bacteroidota</taxon>
        <taxon>Sphingobacteriia</taxon>
        <taxon>Sphingobacteriales</taxon>
        <taxon>Sphingobacteriaceae</taxon>
        <taxon>Parapedobacter</taxon>
    </lineage>
</organism>
<reference evidence="1" key="2">
    <citation type="submission" date="2020-09" db="EMBL/GenBank/DDBJ databases">
        <authorList>
            <person name="Sun Q."/>
            <person name="Zhou Y."/>
        </authorList>
    </citation>
    <scope>NUCLEOTIDE SEQUENCE</scope>
    <source>
        <strain evidence="1">CGMCC 1.12195</strain>
    </source>
</reference>
<name>A0A917I2C8_9SPHI</name>
<sequence>MAVPENQSENQPILNNPYRLVYFAPESVVHIGAEGDGTLQSRETYEYDEKEGLVTEHRLNSNNEIFLCT</sequence>
<dbReference type="AlphaFoldDB" id="A0A917I2C8"/>
<gene>
    <name evidence="1" type="ORF">GCM10007415_42560</name>
</gene>
<keyword evidence="2" id="KW-1185">Reference proteome</keyword>
<dbReference type="Proteomes" id="UP000660862">
    <property type="component" value="Unassembled WGS sequence"/>
</dbReference>